<dbReference type="EMBL" id="NMUH01000119">
    <property type="protein sequence ID" value="MQL72073.1"/>
    <property type="molecule type" value="Genomic_DNA"/>
</dbReference>
<feature type="region of interest" description="Disordered" evidence="1">
    <location>
        <begin position="140"/>
        <end position="162"/>
    </location>
</feature>
<feature type="compositionally biased region" description="Low complexity" evidence="1">
    <location>
        <begin position="464"/>
        <end position="475"/>
    </location>
</feature>
<organism evidence="2 3">
    <name type="scientific">Colocasia esculenta</name>
    <name type="common">Wild taro</name>
    <name type="synonym">Arum esculentum</name>
    <dbReference type="NCBI Taxonomy" id="4460"/>
    <lineage>
        <taxon>Eukaryota</taxon>
        <taxon>Viridiplantae</taxon>
        <taxon>Streptophyta</taxon>
        <taxon>Embryophyta</taxon>
        <taxon>Tracheophyta</taxon>
        <taxon>Spermatophyta</taxon>
        <taxon>Magnoliopsida</taxon>
        <taxon>Liliopsida</taxon>
        <taxon>Araceae</taxon>
        <taxon>Aroideae</taxon>
        <taxon>Colocasieae</taxon>
        <taxon>Colocasia</taxon>
    </lineage>
</organism>
<feature type="compositionally biased region" description="Basic and acidic residues" evidence="1">
    <location>
        <begin position="591"/>
        <end position="606"/>
    </location>
</feature>
<dbReference type="CDD" id="cd11650">
    <property type="entry name" value="AT4G37440_like"/>
    <property type="match status" value="1"/>
</dbReference>
<dbReference type="AlphaFoldDB" id="A0A843TRJ7"/>
<feature type="region of interest" description="Disordered" evidence="1">
    <location>
        <begin position="464"/>
        <end position="490"/>
    </location>
</feature>
<evidence type="ECO:0000313" key="3">
    <source>
        <dbReference type="Proteomes" id="UP000652761"/>
    </source>
</evidence>
<name>A0A843TRJ7_COLES</name>
<proteinExistence type="predicted"/>
<feature type="region of interest" description="Disordered" evidence="1">
    <location>
        <begin position="563"/>
        <end position="646"/>
    </location>
</feature>
<sequence>MVLRPPRAPSAIDGWSTMVAFQWPTTHPSVGLTYYAGLKPSAPPPRASTLPRNLVAALPTPPTHPHYLGGGGGSGSAAAPLRSNIFRVFGGGLFIRPPPLCLPHSPSVPPATCFHVIPAVQWQGSSILAANLPDMDLLRSSDAPGKEAKSGASLSLGSGDEHGDNLEIKSNGGFGFLDNCEDTSLCAGSLPYLNHGEEMDVDVVGRSDNASECVLGDDVDATEYSSSFGDTFSGSDERLERDSSDAEVDSPFSGHSVALNGAFRVFRKKKLTPHWQKYVRPLRWRCNWLELRMKELHSQALKYERELSACNEEKSTFLDMLSSAKSVTRTVPFACNQGKYAMKRKLRKRIEDRIDVSTYMSCHNVFSYYEKGIEVDDLSVDDGFGDNVVPVDQNAKGHDGLASNHEWPMLDFADSDNSLEHLLLEIETIQSRVVKLRTQLNKTVDRKATGGSALSIVYRDLVSSSGRSPSHSPVRNGDAPPLGTPNTPPTYLSECETEDLVLSESAVSSFGDAAPAPNIIESTVSLLAVDQNHIGDARDDSVDDILISNQAAKEELQNFEKVGRSLEKPEDIKDEEGSTAPRVSGSETGSETERTVSGEPALKRCSETVTYVRRSKRPRMERRLSPSSWHCEKIGKRRYTKSREHS</sequence>
<comment type="caution">
    <text evidence="2">The sequence shown here is derived from an EMBL/GenBank/DDBJ whole genome shotgun (WGS) entry which is preliminary data.</text>
</comment>
<dbReference type="PANTHER" id="PTHR34057:SF1">
    <property type="entry name" value="ELONGATION FACTOR"/>
    <property type="match status" value="1"/>
</dbReference>
<gene>
    <name evidence="2" type="ORF">Taro_004404</name>
</gene>
<protein>
    <submittedName>
        <fullName evidence="2">Uncharacterized protein</fullName>
    </submittedName>
</protein>
<dbReference type="InterPro" id="IPR038745">
    <property type="entry name" value="AT4G37440-like"/>
</dbReference>
<feature type="compositionally biased region" description="Basic and acidic residues" evidence="1">
    <location>
        <begin position="140"/>
        <end position="149"/>
    </location>
</feature>
<accession>A0A843TRJ7</accession>
<dbReference type="OrthoDB" id="21648at2759"/>
<evidence type="ECO:0000256" key="1">
    <source>
        <dbReference type="SAM" id="MobiDB-lite"/>
    </source>
</evidence>
<reference evidence="2" key="1">
    <citation type="submission" date="2017-07" db="EMBL/GenBank/DDBJ databases">
        <title>Taro Niue Genome Assembly and Annotation.</title>
        <authorList>
            <person name="Atibalentja N."/>
            <person name="Keating K."/>
            <person name="Fields C.J."/>
        </authorList>
    </citation>
    <scope>NUCLEOTIDE SEQUENCE</scope>
    <source>
        <strain evidence="2">Niue_2</strain>
        <tissue evidence="2">Leaf</tissue>
    </source>
</reference>
<evidence type="ECO:0000313" key="2">
    <source>
        <dbReference type="EMBL" id="MQL72073.1"/>
    </source>
</evidence>
<keyword evidence="3" id="KW-1185">Reference proteome</keyword>
<dbReference type="PANTHER" id="PTHR34057">
    <property type="entry name" value="ELONGATION FACTOR"/>
    <property type="match status" value="1"/>
</dbReference>
<dbReference type="Proteomes" id="UP000652761">
    <property type="component" value="Unassembled WGS sequence"/>
</dbReference>